<dbReference type="AlphaFoldDB" id="A0AA38HSV0"/>
<proteinExistence type="predicted"/>
<reference evidence="1" key="1">
    <citation type="journal article" date="2023" name="G3 (Bethesda)">
        <title>Whole genome assemblies of Zophobas morio and Tenebrio molitor.</title>
        <authorList>
            <person name="Kaur S."/>
            <person name="Stinson S.A."/>
            <person name="diCenzo G.C."/>
        </authorList>
    </citation>
    <scope>NUCLEOTIDE SEQUENCE</scope>
    <source>
        <strain evidence="1">QUZm001</strain>
    </source>
</reference>
<name>A0AA38HSV0_9CUCU</name>
<sequence>MRNDRNKLKTLRKRKRENYAGEYDGEFFWFRIRVSKDVRSTDANRSSKNFAKFLQESRRSAVSFATPSVRLVARAPSFGSIMHRGCG</sequence>
<gene>
    <name evidence="1" type="ORF">Zmor_024890</name>
</gene>
<dbReference type="EMBL" id="JALNTZ010000008">
    <property type="protein sequence ID" value="KAJ3642072.1"/>
    <property type="molecule type" value="Genomic_DNA"/>
</dbReference>
<accession>A0AA38HSV0</accession>
<keyword evidence="2" id="KW-1185">Reference proteome</keyword>
<organism evidence="1 2">
    <name type="scientific">Zophobas morio</name>
    <dbReference type="NCBI Taxonomy" id="2755281"/>
    <lineage>
        <taxon>Eukaryota</taxon>
        <taxon>Metazoa</taxon>
        <taxon>Ecdysozoa</taxon>
        <taxon>Arthropoda</taxon>
        <taxon>Hexapoda</taxon>
        <taxon>Insecta</taxon>
        <taxon>Pterygota</taxon>
        <taxon>Neoptera</taxon>
        <taxon>Endopterygota</taxon>
        <taxon>Coleoptera</taxon>
        <taxon>Polyphaga</taxon>
        <taxon>Cucujiformia</taxon>
        <taxon>Tenebrionidae</taxon>
        <taxon>Zophobas</taxon>
    </lineage>
</organism>
<protein>
    <submittedName>
        <fullName evidence="1">Uncharacterized protein</fullName>
    </submittedName>
</protein>
<evidence type="ECO:0000313" key="1">
    <source>
        <dbReference type="EMBL" id="KAJ3642072.1"/>
    </source>
</evidence>
<comment type="caution">
    <text evidence="1">The sequence shown here is derived from an EMBL/GenBank/DDBJ whole genome shotgun (WGS) entry which is preliminary data.</text>
</comment>
<evidence type="ECO:0000313" key="2">
    <source>
        <dbReference type="Proteomes" id="UP001168821"/>
    </source>
</evidence>
<dbReference type="Proteomes" id="UP001168821">
    <property type="component" value="Unassembled WGS sequence"/>
</dbReference>